<accession>A0A317K4M5</accession>
<dbReference type="InterPro" id="IPR045851">
    <property type="entry name" value="AMP-bd_C_sf"/>
</dbReference>
<dbReference type="InterPro" id="IPR025110">
    <property type="entry name" value="AMP-bd_C"/>
</dbReference>
<dbReference type="Pfam" id="PF13193">
    <property type="entry name" value="AMP-binding_C"/>
    <property type="match status" value="1"/>
</dbReference>
<dbReference type="AlphaFoldDB" id="A0A317K4M5"/>
<dbReference type="InterPro" id="IPR042099">
    <property type="entry name" value="ANL_N_sf"/>
</dbReference>
<keyword evidence="2 5" id="KW-0436">Ligase</keyword>
<evidence type="ECO:0000256" key="1">
    <source>
        <dbReference type="ARBA" id="ARBA00006432"/>
    </source>
</evidence>
<protein>
    <submittedName>
        <fullName evidence="5">Long-chain fatty acid--CoA ligase</fullName>
    </submittedName>
</protein>
<dbReference type="EMBL" id="QGSV01000172">
    <property type="protein sequence ID" value="PWU47953.1"/>
    <property type="molecule type" value="Genomic_DNA"/>
</dbReference>
<dbReference type="OrthoDB" id="3664166at2"/>
<dbReference type="PANTHER" id="PTHR43201:SF5">
    <property type="entry name" value="MEDIUM-CHAIN ACYL-COA LIGASE ACSF2, MITOCHONDRIAL"/>
    <property type="match status" value="1"/>
</dbReference>
<evidence type="ECO:0000313" key="6">
    <source>
        <dbReference type="Proteomes" id="UP000245683"/>
    </source>
</evidence>
<comment type="caution">
    <text evidence="5">The sequence shown here is derived from an EMBL/GenBank/DDBJ whole genome shotgun (WGS) entry which is preliminary data.</text>
</comment>
<evidence type="ECO:0000313" key="5">
    <source>
        <dbReference type="EMBL" id="PWU47953.1"/>
    </source>
</evidence>
<name>A0A317K4M5_9ACTN</name>
<dbReference type="InterPro" id="IPR000873">
    <property type="entry name" value="AMP-dep_synth/lig_dom"/>
</dbReference>
<dbReference type="GO" id="GO:0031956">
    <property type="term" value="F:medium-chain fatty acid-CoA ligase activity"/>
    <property type="evidence" value="ECO:0007669"/>
    <property type="project" value="TreeGrafter"/>
</dbReference>
<evidence type="ECO:0000256" key="2">
    <source>
        <dbReference type="ARBA" id="ARBA00022598"/>
    </source>
</evidence>
<dbReference type="GO" id="GO:0006631">
    <property type="term" value="P:fatty acid metabolic process"/>
    <property type="evidence" value="ECO:0007669"/>
    <property type="project" value="TreeGrafter"/>
</dbReference>
<sequence length="544" mass="59356">MEYRSFDPRLPVDDFRPRWSGFAAFFRDRTDLDAPYLTELHHARGTRRAWTVGQWRSRVEATAAWLREQGTGPGDAVATLAGNTAEALAVAYGCWLVGACCVPLNAQEAADRQLFVLRDSAARLLVHAPEHVERATALAEATGLPLHHTAELPAESTTAVADPAVGLDVAALRLYTSGTTGEPKGIITTVGNLLTDLDALAGTFGWDSDTRVYTVLPVHHANALVISSLLPWHTGASAVLTDRFRTERFWADVAAERATTASLVPTLLEFLLTGGGEAPECFAEVLCGAGPLLVETALDFEKRFAVPIRHIYGLSETTCVASAMPALPDEQRRRWHADFGFPSIGSALPHARMTVLHPVTGEELPAGVRGELAVRGAIIMREYAGRPEATAEAFRGGWFHTGDEGFWRPGPDGRPVFFITGRMKELIIRGGHNISPFEIDEVLRTHPRVAFALAVPFEHRVYGDEIAAYVVADGPLTEQEILDHCAARLDFAHQPKVVIFGDDVPYTATGKAKRLELKNRLATELAAYRDAAFRRPKVAPEEQP</sequence>
<evidence type="ECO:0000259" key="4">
    <source>
        <dbReference type="Pfam" id="PF13193"/>
    </source>
</evidence>
<comment type="similarity">
    <text evidence="1">Belongs to the ATP-dependent AMP-binding enzyme family.</text>
</comment>
<reference evidence="6" key="1">
    <citation type="submission" date="2018-05" db="EMBL/GenBank/DDBJ databases">
        <title>Micromonospora globispora sp. nov. and Micromonospora rugosa sp. nov., isolated from marine sediment.</title>
        <authorList>
            <person name="Carro L."/>
            <person name="Aysel V."/>
            <person name="Cetin D."/>
            <person name="Igual J.M."/>
            <person name="Klenk H.-P."/>
            <person name="Trujillo M.E."/>
            <person name="Sahin N."/>
        </authorList>
    </citation>
    <scope>NUCLEOTIDE SEQUENCE [LARGE SCALE GENOMIC DNA]</scope>
    <source>
        <strain evidence="6">S2904</strain>
    </source>
</reference>
<dbReference type="Pfam" id="PF00501">
    <property type="entry name" value="AMP-binding"/>
    <property type="match status" value="1"/>
</dbReference>
<dbReference type="SUPFAM" id="SSF56801">
    <property type="entry name" value="Acetyl-CoA synthetase-like"/>
    <property type="match status" value="1"/>
</dbReference>
<keyword evidence="6" id="KW-1185">Reference proteome</keyword>
<feature type="domain" description="AMP-dependent synthetase/ligase" evidence="3">
    <location>
        <begin position="42"/>
        <end position="383"/>
    </location>
</feature>
<dbReference type="Gene3D" id="3.40.50.12780">
    <property type="entry name" value="N-terminal domain of ligase-like"/>
    <property type="match status" value="1"/>
</dbReference>
<organism evidence="5 6">
    <name type="scientific">Micromonospora globispora</name>
    <dbReference type="NCBI Taxonomy" id="1450148"/>
    <lineage>
        <taxon>Bacteria</taxon>
        <taxon>Bacillati</taxon>
        <taxon>Actinomycetota</taxon>
        <taxon>Actinomycetes</taxon>
        <taxon>Micromonosporales</taxon>
        <taxon>Micromonosporaceae</taxon>
        <taxon>Micromonospora</taxon>
    </lineage>
</organism>
<feature type="domain" description="AMP-binding enzyme C-terminal" evidence="4">
    <location>
        <begin position="438"/>
        <end position="511"/>
    </location>
</feature>
<dbReference type="Proteomes" id="UP000245683">
    <property type="component" value="Unassembled WGS sequence"/>
</dbReference>
<proteinExistence type="inferred from homology"/>
<evidence type="ECO:0000259" key="3">
    <source>
        <dbReference type="Pfam" id="PF00501"/>
    </source>
</evidence>
<dbReference type="RefSeq" id="WP_109944966.1">
    <property type="nucleotide sequence ID" value="NZ_QGSU01001102.1"/>
</dbReference>
<dbReference type="Gene3D" id="3.30.300.30">
    <property type="match status" value="1"/>
</dbReference>
<gene>
    <name evidence="5" type="ORF">DLJ46_13200</name>
</gene>
<dbReference type="PANTHER" id="PTHR43201">
    <property type="entry name" value="ACYL-COA SYNTHETASE"/>
    <property type="match status" value="1"/>
</dbReference>